<dbReference type="EMBL" id="JBGEHV010000055">
    <property type="protein sequence ID" value="MEY8042364.1"/>
    <property type="molecule type" value="Genomic_DNA"/>
</dbReference>
<evidence type="ECO:0000313" key="3">
    <source>
        <dbReference type="Proteomes" id="UP001564626"/>
    </source>
</evidence>
<dbReference type="RefSeq" id="WP_345356847.1">
    <property type="nucleotide sequence ID" value="NZ_BAABII010000003.1"/>
</dbReference>
<feature type="domain" description="Thioredoxin" evidence="1">
    <location>
        <begin position="46"/>
        <end position="137"/>
    </location>
</feature>
<dbReference type="SUPFAM" id="SSF52833">
    <property type="entry name" value="Thioredoxin-like"/>
    <property type="match status" value="1"/>
</dbReference>
<dbReference type="Gene3D" id="3.40.30.10">
    <property type="entry name" value="Glutaredoxin"/>
    <property type="match status" value="1"/>
</dbReference>
<accession>A0ABV4CMP7</accession>
<dbReference type="CDD" id="cd02947">
    <property type="entry name" value="TRX_family"/>
    <property type="match status" value="1"/>
</dbReference>
<comment type="caution">
    <text evidence="2">The sequence shown here is derived from an EMBL/GenBank/DDBJ whole genome shotgun (WGS) entry which is preliminary data.</text>
</comment>
<dbReference type="InterPro" id="IPR013766">
    <property type="entry name" value="Thioredoxin_domain"/>
</dbReference>
<sequence length="142" mass="15525">MSPGWWVLLAAVLVTAVLGLAHRARQGRIRPPEGGGASVLDLPAELRERLDGEARVTLLQLSTTFCAPCRHTRVLLDDLARRTDGLRHVEVDLAHHPEWSTTLRVHTTPTTLVLDSGGEELFRIGGVPRRDALAEALHPLLA</sequence>
<dbReference type="InterPro" id="IPR036249">
    <property type="entry name" value="Thioredoxin-like_sf"/>
</dbReference>
<evidence type="ECO:0000259" key="1">
    <source>
        <dbReference type="Pfam" id="PF00085"/>
    </source>
</evidence>
<name>A0ABV4CMP7_9PSEU</name>
<gene>
    <name evidence="2" type="ORF">AB8O55_23390</name>
</gene>
<protein>
    <submittedName>
        <fullName evidence="2">Thioredoxin family protein</fullName>
    </submittedName>
</protein>
<dbReference type="Proteomes" id="UP001564626">
    <property type="component" value="Unassembled WGS sequence"/>
</dbReference>
<evidence type="ECO:0000313" key="2">
    <source>
        <dbReference type="EMBL" id="MEY8042364.1"/>
    </source>
</evidence>
<dbReference type="Pfam" id="PF00085">
    <property type="entry name" value="Thioredoxin"/>
    <property type="match status" value="1"/>
</dbReference>
<organism evidence="2 3">
    <name type="scientific">Saccharopolyspora cebuensis</name>
    <dbReference type="NCBI Taxonomy" id="418759"/>
    <lineage>
        <taxon>Bacteria</taxon>
        <taxon>Bacillati</taxon>
        <taxon>Actinomycetota</taxon>
        <taxon>Actinomycetes</taxon>
        <taxon>Pseudonocardiales</taxon>
        <taxon>Pseudonocardiaceae</taxon>
        <taxon>Saccharopolyspora</taxon>
    </lineage>
</organism>
<proteinExistence type="predicted"/>
<keyword evidence="3" id="KW-1185">Reference proteome</keyword>
<reference evidence="2 3" key="1">
    <citation type="submission" date="2024-08" db="EMBL/GenBank/DDBJ databases">
        <title>Genome mining of Saccharopolyspora cebuensis PGLac3 from Nigerian medicinal plant.</title>
        <authorList>
            <person name="Ezeobiora C.E."/>
            <person name="Igbokwe N.H."/>
            <person name="Amin D.H."/>
            <person name="Mendie U.E."/>
        </authorList>
    </citation>
    <scope>NUCLEOTIDE SEQUENCE [LARGE SCALE GENOMIC DNA]</scope>
    <source>
        <strain evidence="2 3">PGLac3</strain>
    </source>
</reference>